<dbReference type="Pfam" id="PF25036">
    <property type="entry name" value="VPS13_VAB"/>
    <property type="match status" value="1"/>
</dbReference>
<evidence type="ECO:0000256" key="1">
    <source>
        <dbReference type="ARBA" id="ARBA00006545"/>
    </source>
</evidence>
<evidence type="ECO:0000256" key="3">
    <source>
        <dbReference type="ARBA" id="ARBA00023055"/>
    </source>
</evidence>
<dbReference type="EMBL" id="JNBR01000084">
    <property type="protein sequence ID" value="OQR98496.1"/>
    <property type="molecule type" value="Genomic_DNA"/>
</dbReference>
<reference evidence="6 7" key="1">
    <citation type="journal article" date="2014" name="Genome Biol. Evol.">
        <title>The secreted proteins of Achlya hypogyna and Thraustotheca clavata identify the ancestral oomycete secretome and reveal gene acquisitions by horizontal gene transfer.</title>
        <authorList>
            <person name="Misner I."/>
            <person name="Blouin N."/>
            <person name="Leonard G."/>
            <person name="Richards T.A."/>
            <person name="Lane C.E."/>
        </authorList>
    </citation>
    <scope>NUCLEOTIDE SEQUENCE [LARGE SCALE GENOMIC DNA]</scope>
    <source>
        <strain evidence="6 7">ATCC 48635</strain>
    </source>
</reference>
<dbReference type="PROSITE" id="PS50096">
    <property type="entry name" value="IQ"/>
    <property type="match status" value="1"/>
</dbReference>
<feature type="region of interest" description="Disordered" evidence="4">
    <location>
        <begin position="121"/>
        <end position="143"/>
    </location>
</feature>
<keyword evidence="7" id="KW-1185">Reference proteome</keyword>
<dbReference type="PANTHER" id="PTHR16166:SF93">
    <property type="entry name" value="INTERMEMBRANE LIPID TRANSFER PROTEIN VPS13"/>
    <property type="match status" value="1"/>
</dbReference>
<keyword evidence="2" id="KW-0813">Transport</keyword>
<comment type="caution">
    <text evidence="6">The sequence shown here is derived from an EMBL/GenBank/DDBJ whole genome shotgun (WGS) entry which is preliminary data.</text>
</comment>
<keyword evidence="3" id="KW-0445">Lipid transport</keyword>
<protein>
    <recommendedName>
        <fullName evidence="5">PH domain-containing protein</fullName>
    </recommendedName>
</protein>
<dbReference type="PROSITE" id="PS50003">
    <property type="entry name" value="PH_DOMAIN"/>
    <property type="match status" value="2"/>
</dbReference>
<dbReference type="SMART" id="SM00233">
    <property type="entry name" value="PH"/>
    <property type="match status" value="2"/>
</dbReference>
<evidence type="ECO:0000313" key="7">
    <source>
        <dbReference type="Proteomes" id="UP000243579"/>
    </source>
</evidence>
<gene>
    <name evidence="6" type="ORF">ACHHYP_08617</name>
</gene>
<dbReference type="Proteomes" id="UP000243579">
    <property type="component" value="Unassembled WGS sequence"/>
</dbReference>
<evidence type="ECO:0000313" key="6">
    <source>
        <dbReference type="EMBL" id="OQR98496.1"/>
    </source>
</evidence>
<evidence type="ECO:0000256" key="2">
    <source>
        <dbReference type="ARBA" id="ARBA00022448"/>
    </source>
</evidence>
<feature type="domain" description="PH" evidence="5">
    <location>
        <begin position="832"/>
        <end position="958"/>
    </location>
</feature>
<dbReference type="OrthoDB" id="428159at2759"/>
<dbReference type="InterPro" id="IPR026847">
    <property type="entry name" value="VPS13"/>
</dbReference>
<dbReference type="GO" id="GO:0006623">
    <property type="term" value="P:protein targeting to vacuole"/>
    <property type="evidence" value="ECO:0007669"/>
    <property type="project" value="TreeGrafter"/>
</dbReference>
<accession>A0A1V9ZKI9</accession>
<comment type="similarity">
    <text evidence="1">Belongs to the VPS13 family.</text>
</comment>
<proteinExistence type="inferred from homology"/>
<evidence type="ECO:0000259" key="5">
    <source>
        <dbReference type="PROSITE" id="PS50003"/>
    </source>
</evidence>
<dbReference type="PANTHER" id="PTHR16166">
    <property type="entry name" value="VACUOLAR PROTEIN SORTING-ASSOCIATED PROTEIN VPS13"/>
    <property type="match status" value="1"/>
</dbReference>
<organism evidence="6 7">
    <name type="scientific">Achlya hypogyna</name>
    <name type="common">Oomycete</name>
    <name type="synonym">Protoachlya hypogyna</name>
    <dbReference type="NCBI Taxonomy" id="1202772"/>
    <lineage>
        <taxon>Eukaryota</taxon>
        <taxon>Sar</taxon>
        <taxon>Stramenopiles</taxon>
        <taxon>Oomycota</taxon>
        <taxon>Saprolegniomycetes</taxon>
        <taxon>Saprolegniales</taxon>
        <taxon>Achlyaceae</taxon>
        <taxon>Achlya</taxon>
    </lineage>
</organism>
<dbReference type="GO" id="GO:0045053">
    <property type="term" value="P:protein retention in Golgi apparatus"/>
    <property type="evidence" value="ECO:0007669"/>
    <property type="project" value="TreeGrafter"/>
</dbReference>
<dbReference type="SUPFAM" id="SSF50729">
    <property type="entry name" value="PH domain-like"/>
    <property type="match status" value="1"/>
</dbReference>
<dbReference type="InterPro" id="IPR001849">
    <property type="entry name" value="PH_domain"/>
</dbReference>
<feature type="region of interest" description="Disordered" evidence="4">
    <location>
        <begin position="1452"/>
        <end position="1520"/>
    </location>
</feature>
<feature type="compositionally biased region" description="Acidic residues" evidence="4">
    <location>
        <begin position="1452"/>
        <end position="1466"/>
    </location>
</feature>
<feature type="compositionally biased region" description="Pro residues" evidence="4">
    <location>
        <begin position="1472"/>
        <end position="1482"/>
    </location>
</feature>
<feature type="compositionally biased region" description="Basic and acidic residues" evidence="4">
    <location>
        <begin position="130"/>
        <end position="143"/>
    </location>
</feature>
<dbReference type="GO" id="GO:0006869">
    <property type="term" value="P:lipid transport"/>
    <property type="evidence" value="ECO:0007669"/>
    <property type="project" value="UniProtKB-KW"/>
</dbReference>
<sequence>MIEGRLKALAEKLLGDWIESDKLDLSINIWKDENVRCENVNLKASVVPSSAPFRLKAGLVGALTMNIPFKTLGMTPAKLTLTDVLVILCPRHLDDDEKAREVDDLKAEKRALLERDVLDRIHGPPVDKTPVNDDKKSKKSKEVPVQEGYYGADGFFGRLVTRLMDNLQIELRNVHVRFEGEHDTPQRTRSKYAVGFSIGALYAETTGPNWRTGSYAGPDANGDHVVFKLVQAINLSAYVDPHALHFVHSSKHPKVLHATLTRLRAMADMNADLSWWAQEHDAHTHRFVLAPFHVTLKLTMNVALQSLASDAPRYAADFELTKLIGMLDDEQLRLVLALLESFALHDRWRAAIAHGVKADEREQYTQALATEYVAHWDAVQKVAAKQARWDAVKKSDAWKQLVLLEHLLPLEAVLALRNSVPFGDDPVSMDPEASRSLLLDLGEMFGVPAPEISLKFARGELGLALERTPTGDVVVVDCFAQAAAKDALKPGMRLLKVDGRHVADTFPSRSIDELSRQLHAHVAEHAAILTFQHPEVAPAVVTPDRRVAAVSVAATELELRLVLTSVKRVVASAVFQRVALGIEGFGPGLFSFHKYDVSAAHFYVQESTADTVAATCLLSSLDQVQPSPAPAVRLCMHGLVTDHPAVDTADIGTFATTYGCHLGHTVAVYDGVRCRAVLEALAEFNRRAFPPAPPPTSASAAVMALPPVSTSSTAVTAVPETISNIKYDVSVATMRLFVSVAKAPMRRATSATAQPSYRSIFSQLTIHNAHANTGLHEWLRDAFVLERVVAAVVQVQKFARGRAVRRAALPLLRHQRRVSRVDRARVVGTPEPHLLQGYLYRKDVRLGCRRWDELYFALEPTGVLRLFRDHSETTYIDSFLLEQCQTVASPDPTLEVGPPLGGPVTYLALTFLVPFAVHNTLGTAVAAPTPTLPTTLLLAHADAAVMAQWRAALNGVRLRPGDQAARVPRNDKVGLRQHLMGLRPMDVHKGWLFRQDLSLAFRRWHEVFVSLDELGVLRFYEDHTGRVLIEEEVVEHIASVLHVGNIVEVADWEVPPPAPPSVPAPGRASNRIKHANLELLGPAGASPTRVSYCLEVTLKADTVVDGKKTTTTSSFLLASYSATDLADWRHSLFVKSQAVRSKSVNVSQRRAALAKVGWPTWLRSHLAFSFANTREPSASARTMYHGMAAYVSLYASDATFSVAVHDAPTLEQAGAFALDFRLGKLEVRDRRWHKPYCVLYLGDTFLDCERGKLKPMAIAADHLGTTRALELTACFRAPDLAVAFGGATKAELNVDVVASGCLLPNDAATAVGDALAELAPLWASEAPTPATPEPFLRTPTLSLDVRVPMFEAYIEEKHCVAKFVLEHCKLALAAAADVESLDVSLGATSLYVLTKDNQLRLAQVDGFRVRYELLARALLRSARIDIGTVKLEADGRMRILYQLFEALQHLDDDDDDDEYEDDDDNGADAAPPTVPTSPPPSPLVLELTPDGPTSMSRTKRSHRYESQASARSLRSVRPRRSQRSLQSLTYAEGVPLMAYVGPLLSFQAFVALAPGPSHSSWTQIQDSVAIGCDAVVFEVVKRSLSRVALDTYIPVMKLSLSRMIIEGSTGSEFKLDFRSTARVVLLARYYNTALADWEPLVEPWTVSIDVAKTPRQELAVHLKAQERLNVNFTEALVRLLCSVQKHRKQTNPAKSGFLLPAAAEKHGRVSVWNNLGVPIRLANLNTSTPGELTIEIRDGWSLPSYTRFHDVTVDAVLLPWWSPREASGPLASLSHTFRMEYGGANAGVAPKLRLRVNTRAHNAVQRQLDGSQAMDAFLDDHLGSPRTAPDAALEWLPVGSVELNLAGSLMAEHGTKKLRFCQWHRLRDVRGVITGELLVALHFSPRARTGPPSTASVVTVASGGSLTVDPFRLGSTAAVRESADGDVKVAVKLPESIRNGYVPPLALEVLVDNSARSLLCPLQRAGKFFIRGENVVAEVKVAQRDEYRRVLQLSSPKQLKNLTGLTMNVGTFPIADCDAFEDDDALLLSRGRSVSTVRRDCMQAVPPGGKYSLPLSALYSEAEHCLVLQLLHSKRTRIADLSTLHKQVGVHMLYLEPLNPALDCGYCFFMEIVSHVRNVYREQQYDARPTVEAAEDDGDIMGHDAKYQVRLHAGFVFANALPIRLKYKVEVALVPGPPSVVVEGTLAPGEEVELHQFHKNAHVLLSLPEEASSWSAPLSLAKCISQEATHISNQTISAADLPSQRRPTDTLAFYKQAPAASALDAALFADVSSDFHLFTARLDFAVADNGSPRTVIYANVWIYNYSHVDELLVRAAEANAQVTPCRRLLSTAPPRPRLLDCPSLILEMSTVFAHETAKWSEKLHASVVGVQRSITLKASAKKSPKHEVGVSIHRPLGQFHRSTQVVVSPRYVFVNETHIKFEVAASTKDGRVHEVPPYATDVAYDFPGDALLAGRKVRLKAGGAADANYLVSDKWSGYFAIDDEQEFVLWLPGARALWPDELPQANVPRVRVKVHAVGASLVITLSRDVPPMLRVTNLAASAFRVVQQGGHEAIVVPPHGTSTFAWELPEQPRKLAVTLLAWSSAGEWRPTSQTRICDFDSLDREEAVVWEHRRRQLHVAAEVKFRDSSRVLVLRDIGDSAGVPRTQFRLDVHVVAVRRAIADGKERLATVRLVADTTSTKATTFGPRPLQSHGVYRFEGKDTLLCAKRPRELRVDLFEMTEEPAPAIDVEDPGVPMTPPEVQSPTHAFTKMADDEVSAPRFKPLGRPTSASQLSQHLLSQLDRPAAAGFNWHEPADTLSVGMAVAPVDEDEPADAVGGVRVGGVDIKLPKKVWQHFQHGTERSLSDLQGYWWNLSTDDGKVVGQVQLALKFSLDAAKERPSAGDAAAPGLSVHVRLSSVAVSFIHNTNRLDVAYLSLQRLHAVYGTRGGSSELAVAVGNLQMDNQIDRKVVLGPRGVKRKEGVSVRLRDRWKSCLNHQYRGIYEQVDVQQLPVVQFRMLYNDRCSAGAFHVELVELIVQELEITTDEKFVVNLISVFQGIESLSSAETFAAVVDQRVRYNGRADGDEAKPITDGIYIEQLDIEAIRILFSLELNGGKHIATLGPSGQRLAMYLPVSNVKDMRLNFSKLLIAHIYESKAVVLEKLYRHYHQQALYIVLQGLYTVSIFVNPFRIVYRLGHGFLEVVRLPTRGLASGSPVELLSGAYLGVRSLAMNTISASYETVAGATGVAAAVIAPLIVNEDKKSRFKEEMVSFQRAVMGEVEAFDAAEERHMSKLILREPRVFAGIGLLVEYGPGSRPKEDQMRVDLQAAVLVQKWWRRHRLGRALLQHAAQLRGANADADTADAPRSECVIL</sequence>
<feature type="domain" description="PH" evidence="5">
    <location>
        <begin position="985"/>
        <end position="1137"/>
    </location>
</feature>
<dbReference type="Pfam" id="PF12624">
    <property type="entry name" value="VPS13_N"/>
    <property type="match status" value="1"/>
</dbReference>
<dbReference type="InterPro" id="IPR009543">
    <property type="entry name" value="VPS13_VAB"/>
</dbReference>
<dbReference type="InterPro" id="IPR026854">
    <property type="entry name" value="VPS13_N"/>
</dbReference>
<evidence type="ECO:0000256" key="4">
    <source>
        <dbReference type="SAM" id="MobiDB-lite"/>
    </source>
</evidence>
<name>A0A1V9ZKI9_ACHHY</name>